<dbReference type="PRINTS" id="PR01042">
    <property type="entry name" value="TRNASYNTHASP"/>
</dbReference>
<feature type="region of interest" description="Aspartate" evidence="7">
    <location>
        <begin position="199"/>
        <end position="202"/>
    </location>
</feature>
<comment type="function">
    <text evidence="7">Catalyzes the attachment of L-aspartate to tRNA(Asp) in a two-step reaction: L-aspartate is first activated by ATP to form Asp-AMP and then transferred to the acceptor end of tRNA(Asp).</text>
</comment>
<evidence type="ECO:0000256" key="4">
    <source>
        <dbReference type="ARBA" id="ARBA00022840"/>
    </source>
</evidence>
<dbReference type="Pfam" id="PF00152">
    <property type="entry name" value="tRNA-synt_2"/>
    <property type="match status" value="1"/>
</dbReference>
<keyword evidence="6 7" id="KW-0030">Aminoacyl-tRNA synthetase</keyword>
<dbReference type="InterPro" id="IPR004364">
    <property type="entry name" value="Aa-tRNA-synt_II"/>
</dbReference>
<dbReference type="InterPro" id="IPR006195">
    <property type="entry name" value="aa-tRNA-synth_II"/>
</dbReference>
<evidence type="ECO:0000256" key="7">
    <source>
        <dbReference type="HAMAP-Rule" id="MF_00044"/>
    </source>
</evidence>
<dbReference type="EC" id="6.1.1.12" evidence="7"/>
<dbReference type="GO" id="GO:0004815">
    <property type="term" value="F:aspartate-tRNA ligase activity"/>
    <property type="evidence" value="ECO:0007669"/>
    <property type="project" value="UniProtKB-EC"/>
</dbReference>
<evidence type="ECO:0000256" key="5">
    <source>
        <dbReference type="ARBA" id="ARBA00022917"/>
    </source>
</evidence>
<dbReference type="CDD" id="cd04317">
    <property type="entry name" value="EcAspRS_like_N"/>
    <property type="match status" value="1"/>
</dbReference>
<gene>
    <name evidence="7 9" type="primary">aspS</name>
    <name evidence="9" type="ORF">ACFWJN_19470</name>
</gene>
<evidence type="ECO:0000313" key="10">
    <source>
        <dbReference type="Proteomes" id="UP001598448"/>
    </source>
</evidence>
<feature type="binding site" evidence="7">
    <location>
        <begin position="532"/>
        <end position="535"/>
    </location>
    <ligand>
        <name>ATP</name>
        <dbReference type="ChEBI" id="CHEBI:30616"/>
    </ligand>
</feature>
<feature type="binding site" evidence="7">
    <location>
        <position position="221"/>
    </location>
    <ligand>
        <name>L-aspartate</name>
        <dbReference type="ChEBI" id="CHEBI:29991"/>
    </ligand>
</feature>
<dbReference type="PROSITE" id="PS50862">
    <property type="entry name" value="AA_TRNA_LIGASE_II"/>
    <property type="match status" value="1"/>
</dbReference>
<dbReference type="RefSeq" id="WP_386715992.1">
    <property type="nucleotide sequence ID" value="NZ_JBHXIJ010000139.1"/>
</dbReference>
<accession>A0ABW6FN42</accession>
<dbReference type="Pfam" id="PF01336">
    <property type="entry name" value="tRNA_anti-codon"/>
    <property type="match status" value="1"/>
</dbReference>
<dbReference type="Gene3D" id="2.40.50.140">
    <property type="entry name" value="Nucleic acid-binding proteins"/>
    <property type="match status" value="1"/>
</dbReference>
<feature type="binding site" evidence="7">
    <location>
        <position position="175"/>
    </location>
    <ligand>
        <name>L-aspartate</name>
        <dbReference type="ChEBI" id="CHEBI:29991"/>
    </ligand>
</feature>
<name>A0ABW6FN42_9ACTN</name>
<dbReference type="Gene3D" id="3.30.1360.30">
    <property type="entry name" value="GAD-like domain"/>
    <property type="match status" value="1"/>
</dbReference>
<dbReference type="SUPFAM" id="SSF50249">
    <property type="entry name" value="Nucleic acid-binding proteins"/>
    <property type="match status" value="1"/>
</dbReference>
<feature type="binding site" evidence="7">
    <location>
        <begin position="221"/>
        <end position="223"/>
    </location>
    <ligand>
        <name>ATP</name>
        <dbReference type="ChEBI" id="CHEBI:30616"/>
    </ligand>
</feature>
<keyword evidence="4 7" id="KW-0067">ATP-binding</keyword>
<dbReference type="SUPFAM" id="SSF55681">
    <property type="entry name" value="Class II aaRS and biotin synthetases"/>
    <property type="match status" value="1"/>
</dbReference>
<feature type="binding site" evidence="7">
    <location>
        <position position="446"/>
    </location>
    <ligand>
        <name>L-aspartate</name>
        <dbReference type="ChEBI" id="CHEBI:29991"/>
    </ligand>
</feature>
<evidence type="ECO:0000256" key="2">
    <source>
        <dbReference type="ARBA" id="ARBA00022598"/>
    </source>
</evidence>
<organism evidence="9 10">
    <name type="scientific">Streptomyces albidochromogenes</name>
    <dbReference type="NCBI Taxonomy" id="329524"/>
    <lineage>
        <taxon>Bacteria</taxon>
        <taxon>Bacillati</taxon>
        <taxon>Actinomycetota</taxon>
        <taxon>Actinomycetes</taxon>
        <taxon>Kitasatosporales</taxon>
        <taxon>Streptomycetaceae</taxon>
        <taxon>Streptomyces</taxon>
    </lineage>
</organism>
<comment type="subcellular location">
    <subcellularLocation>
        <location evidence="7">Cytoplasm</location>
    </subcellularLocation>
</comment>
<dbReference type="PANTHER" id="PTHR22594:SF5">
    <property type="entry name" value="ASPARTATE--TRNA LIGASE, MITOCHONDRIAL"/>
    <property type="match status" value="1"/>
</dbReference>
<protein>
    <recommendedName>
        <fullName evidence="7">Aspartate--tRNA ligase</fullName>
        <ecNumber evidence="7">6.1.1.12</ecNumber>
    </recommendedName>
    <alternativeName>
        <fullName evidence="7">Aspartyl-tRNA synthetase</fullName>
        <shortName evidence="7">AspRS</shortName>
    </alternativeName>
</protein>
<dbReference type="InterPro" id="IPR045864">
    <property type="entry name" value="aa-tRNA-synth_II/BPL/LPL"/>
</dbReference>
<dbReference type="InterPro" id="IPR004115">
    <property type="entry name" value="GAD-like_sf"/>
</dbReference>
<feature type="binding site" evidence="7">
    <location>
        <position position="480"/>
    </location>
    <ligand>
        <name>ATP</name>
        <dbReference type="ChEBI" id="CHEBI:30616"/>
    </ligand>
</feature>
<feature type="domain" description="Aminoacyl-transfer RNA synthetases class-II family profile" evidence="8">
    <location>
        <begin position="144"/>
        <end position="553"/>
    </location>
</feature>
<dbReference type="NCBIfam" id="TIGR00459">
    <property type="entry name" value="aspS_bact"/>
    <property type="match status" value="1"/>
</dbReference>
<comment type="subunit">
    <text evidence="7">Homodimer.</text>
</comment>
<dbReference type="EMBL" id="JBHXIJ010000139">
    <property type="protein sequence ID" value="MFD5101121.1"/>
    <property type="molecule type" value="Genomic_DNA"/>
</dbReference>
<keyword evidence="5 7" id="KW-0648">Protein biosynthesis</keyword>
<dbReference type="InterPro" id="IPR029351">
    <property type="entry name" value="GAD_dom"/>
</dbReference>
<keyword evidence="10" id="KW-1185">Reference proteome</keyword>
<dbReference type="InterPro" id="IPR004524">
    <property type="entry name" value="Asp-tRNA-ligase_1"/>
</dbReference>
<comment type="caution">
    <text evidence="9">The sequence shown here is derived from an EMBL/GenBank/DDBJ whole genome shotgun (WGS) entry which is preliminary data.</text>
</comment>
<dbReference type="Pfam" id="PF02938">
    <property type="entry name" value="GAD"/>
    <property type="match status" value="1"/>
</dbReference>
<reference evidence="9 10" key="1">
    <citation type="submission" date="2024-09" db="EMBL/GenBank/DDBJ databases">
        <title>The Natural Products Discovery Center: Release of the First 8490 Sequenced Strains for Exploring Actinobacteria Biosynthetic Diversity.</title>
        <authorList>
            <person name="Kalkreuter E."/>
            <person name="Kautsar S.A."/>
            <person name="Yang D."/>
            <person name="Bader C.D."/>
            <person name="Teijaro C.N."/>
            <person name="Fluegel L."/>
            <person name="Davis C.M."/>
            <person name="Simpson J.R."/>
            <person name="Lauterbach L."/>
            <person name="Steele A.D."/>
            <person name="Gui C."/>
            <person name="Meng S."/>
            <person name="Li G."/>
            <person name="Viehrig K."/>
            <person name="Ye F."/>
            <person name="Su P."/>
            <person name="Kiefer A.F."/>
            <person name="Nichols A."/>
            <person name="Cepeda A.J."/>
            <person name="Yan W."/>
            <person name="Fan B."/>
            <person name="Jiang Y."/>
            <person name="Adhikari A."/>
            <person name="Zheng C.-J."/>
            <person name="Schuster L."/>
            <person name="Cowan T.M."/>
            <person name="Smanski M.J."/>
            <person name="Chevrette M.G."/>
            <person name="De Carvalho L.P.S."/>
            <person name="Shen B."/>
        </authorList>
    </citation>
    <scope>NUCLEOTIDE SEQUENCE [LARGE SCALE GENOMIC DNA]</scope>
    <source>
        <strain evidence="9 10">NPDC058348</strain>
    </source>
</reference>
<dbReference type="PANTHER" id="PTHR22594">
    <property type="entry name" value="ASPARTYL/LYSYL-TRNA SYNTHETASE"/>
    <property type="match status" value="1"/>
</dbReference>
<dbReference type="InterPro" id="IPR047089">
    <property type="entry name" value="Asp-tRNA-ligase_1_N"/>
</dbReference>
<dbReference type="HAMAP" id="MF_00044">
    <property type="entry name" value="Asp_tRNA_synth_type1"/>
    <property type="match status" value="1"/>
</dbReference>
<evidence type="ECO:0000313" key="9">
    <source>
        <dbReference type="EMBL" id="MFD5101121.1"/>
    </source>
</evidence>
<dbReference type="SUPFAM" id="SSF55261">
    <property type="entry name" value="GAD domain-like"/>
    <property type="match status" value="1"/>
</dbReference>
<evidence type="ECO:0000259" key="8">
    <source>
        <dbReference type="PROSITE" id="PS50862"/>
    </source>
</evidence>
<dbReference type="Proteomes" id="UP001598448">
    <property type="component" value="Unassembled WGS sequence"/>
</dbReference>
<proteinExistence type="inferred from homology"/>
<feature type="binding site" evidence="7">
    <location>
        <position position="487"/>
    </location>
    <ligand>
        <name>L-aspartate</name>
        <dbReference type="ChEBI" id="CHEBI:29991"/>
    </ligand>
</feature>
<dbReference type="CDD" id="cd00777">
    <property type="entry name" value="AspRS_core"/>
    <property type="match status" value="1"/>
</dbReference>
<comment type="similarity">
    <text evidence="1 7">Belongs to the class-II aminoacyl-tRNA synthetase family. Type 1 subfamily.</text>
</comment>
<keyword evidence="7" id="KW-0963">Cytoplasm</keyword>
<keyword evidence="2 7" id="KW-0436">Ligase</keyword>
<comment type="catalytic activity">
    <reaction evidence="7">
        <text>tRNA(Asp) + L-aspartate + ATP = L-aspartyl-tRNA(Asp) + AMP + diphosphate</text>
        <dbReference type="Rhea" id="RHEA:19649"/>
        <dbReference type="Rhea" id="RHEA-COMP:9660"/>
        <dbReference type="Rhea" id="RHEA-COMP:9678"/>
        <dbReference type="ChEBI" id="CHEBI:29991"/>
        <dbReference type="ChEBI" id="CHEBI:30616"/>
        <dbReference type="ChEBI" id="CHEBI:33019"/>
        <dbReference type="ChEBI" id="CHEBI:78442"/>
        <dbReference type="ChEBI" id="CHEBI:78516"/>
        <dbReference type="ChEBI" id="CHEBI:456215"/>
        <dbReference type="EC" id="6.1.1.12"/>
    </reaction>
</comment>
<dbReference type="InterPro" id="IPR012340">
    <property type="entry name" value="NA-bd_OB-fold"/>
</dbReference>
<evidence type="ECO:0000256" key="1">
    <source>
        <dbReference type="ARBA" id="ARBA00006303"/>
    </source>
</evidence>
<dbReference type="NCBIfam" id="NF001750">
    <property type="entry name" value="PRK00476.1"/>
    <property type="match status" value="1"/>
</dbReference>
<dbReference type="Gene3D" id="3.30.930.10">
    <property type="entry name" value="Bira Bifunctional Protein, Domain 2"/>
    <property type="match status" value="1"/>
</dbReference>
<evidence type="ECO:0000256" key="6">
    <source>
        <dbReference type="ARBA" id="ARBA00023146"/>
    </source>
</evidence>
<evidence type="ECO:0000256" key="3">
    <source>
        <dbReference type="ARBA" id="ARBA00022741"/>
    </source>
</evidence>
<keyword evidence="3 7" id="KW-0547">Nucleotide-binding</keyword>
<dbReference type="InterPro" id="IPR004365">
    <property type="entry name" value="NA-bd_OB_tRNA"/>
</dbReference>
<sequence length="588" mass="66019">MHRYRSHTCGELRASDVDTDVRLSGWLHNRRDLGGILFIDLRDHYGITQLVARPGTPAYEALDKVSKESVVRVDGRVVSRGADNINPELPTGEIEVEVAEVELLGASQQLPFQINTDDGVGEERRLEYRFLDLRRERMHRNIMLRTAVISAIRHKMTALGFNEMATPILTATSPEGARDFVVPSRLNPGKFYALPQAPQQFKQLLMISGFDRYFQIAPCFRDEDARADRSPGEFYQLDVEMSFVEQEDVFQPIEKLMTELFEEFGNGRHVTSPFPRIPFRESMLKYGNDKPDLRAKLELVDISDVFAGSEFKAFAGKHVRALPVPDTAGQSRKFFDGLGDYAVEHGAKGLAWVRVGEDGSLSGPIAKFLTEENVKVLTERLSLAPGHAIFFGAGEFDEVSKIMSAVRVEAAKRAGHFEEGVFRFCWIVDFPMYEKDEETGRIDFSHNPFSMPQGGLEALETQDPLDILGWQYDIVCNGVELSSGAIRNHEPELMFKAFEIAGYSKETVEREFAGMLRAFQFGAPPHGGIAPGIDRIVMLLADEPNIRETIAFPLNGNAQDLMMGAPTTLEEARLRELNIQLRKPVSEK</sequence>
<dbReference type="InterPro" id="IPR002312">
    <property type="entry name" value="Asp/Asn-tRNA-synth_IIb"/>
</dbReference>
<comment type="caution">
    <text evidence="7">Lacks conserved residue(s) required for the propagation of feature annotation.</text>
</comment>
<dbReference type="InterPro" id="IPR047090">
    <property type="entry name" value="AspRS_core"/>
</dbReference>